<dbReference type="PANTHER" id="PTHR11571">
    <property type="entry name" value="GLUTATHIONE S-TRANSFERASE"/>
    <property type="match status" value="1"/>
</dbReference>
<evidence type="ECO:0000259" key="2">
    <source>
        <dbReference type="PROSITE" id="PS50405"/>
    </source>
</evidence>
<proteinExistence type="predicted"/>
<evidence type="ECO:0000259" key="1">
    <source>
        <dbReference type="PROSITE" id="PS50404"/>
    </source>
</evidence>
<dbReference type="InterPro" id="IPR004045">
    <property type="entry name" value="Glutathione_S-Trfase_N"/>
</dbReference>
<dbReference type="SUPFAM" id="SSF47616">
    <property type="entry name" value="GST C-terminal domain-like"/>
    <property type="match status" value="1"/>
</dbReference>
<dbReference type="GO" id="GO:0006749">
    <property type="term" value="P:glutathione metabolic process"/>
    <property type="evidence" value="ECO:0007669"/>
    <property type="project" value="TreeGrafter"/>
</dbReference>
<dbReference type="PROSITE" id="PS50404">
    <property type="entry name" value="GST_NTER"/>
    <property type="match status" value="1"/>
</dbReference>
<feature type="domain" description="GST N-terminal" evidence="1">
    <location>
        <begin position="4"/>
        <end position="82"/>
    </location>
</feature>
<dbReference type="InterPro" id="IPR036249">
    <property type="entry name" value="Thioredoxin-like_sf"/>
</dbReference>
<dbReference type="GO" id="GO:0004364">
    <property type="term" value="F:glutathione transferase activity"/>
    <property type="evidence" value="ECO:0007669"/>
    <property type="project" value="TreeGrafter"/>
</dbReference>
<dbReference type="PANTHER" id="PTHR11571:SF150">
    <property type="entry name" value="GLUTATHIONE S-TRANSFERASE"/>
    <property type="match status" value="1"/>
</dbReference>
<dbReference type="EMBL" id="HBEJ01018912">
    <property type="protein sequence ID" value="CAD8380402.1"/>
    <property type="molecule type" value="Transcribed_RNA"/>
</dbReference>
<dbReference type="InterPro" id="IPR036282">
    <property type="entry name" value="Glutathione-S-Trfase_C_sf"/>
</dbReference>
<dbReference type="InterPro" id="IPR040079">
    <property type="entry name" value="Glutathione_S-Trfase"/>
</dbReference>
<gene>
    <name evidence="3" type="ORF">MPOL1434_LOCUS11010</name>
</gene>
<dbReference type="InterPro" id="IPR010987">
    <property type="entry name" value="Glutathione-S-Trfase_C-like"/>
</dbReference>
<dbReference type="CDD" id="cd03039">
    <property type="entry name" value="GST_N_Sigma_like"/>
    <property type="match status" value="1"/>
</dbReference>
<dbReference type="AlphaFoldDB" id="A0A7S0B1C2"/>
<dbReference type="InterPro" id="IPR004046">
    <property type="entry name" value="GST_C"/>
</dbReference>
<dbReference type="CDD" id="cd03192">
    <property type="entry name" value="GST_C_Sigma_like"/>
    <property type="match status" value="1"/>
</dbReference>
<dbReference type="InterPro" id="IPR050213">
    <property type="entry name" value="GST_superfamily"/>
</dbReference>
<dbReference type="PROSITE" id="PS50405">
    <property type="entry name" value="GST_CTER"/>
    <property type="match status" value="1"/>
</dbReference>
<evidence type="ECO:0008006" key="4">
    <source>
        <dbReference type="Google" id="ProtNLM"/>
    </source>
</evidence>
<dbReference type="Gene3D" id="1.20.1050.10">
    <property type="match status" value="1"/>
</dbReference>
<dbReference type="SFLD" id="SFLDS00019">
    <property type="entry name" value="Glutathione_Transferase_(cytos"/>
    <property type="match status" value="1"/>
</dbReference>
<name>A0A7S0B1C2_9STRA</name>
<accession>A0A7S0B1C2</accession>
<dbReference type="SUPFAM" id="SSF52833">
    <property type="entry name" value="Thioredoxin-like"/>
    <property type="match status" value="1"/>
</dbReference>
<organism evidence="3">
    <name type="scientific">Minutocellus polymorphus</name>
    <dbReference type="NCBI Taxonomy" id="265543"/>
    <lineage>
        <taxon>Eukaryota</taxon>
        <taxon>Sar</taxon>
        <taxon>Stramenopiles</taxon>
        <taxon>Ochrophyta</taxon>
        <taxon>Bacillariophyta</taxon>
        <taxon>Mediophyceae</taxon>
        <taxon>Cymatosirophycidae</taxon>
        <taxon>Cymatosirales</taxon>
        <taxon>Cymatosiraceae</taxon>
        <taxon>Minutocellus</taxon>
    </lineage>
</organism>
<reference evidence="3" key="1">
    <citation type="submission" date="2021-01" db="EMBL/GenBank/DDBJ databases">
        <authorList>
            <person name="Corre E."/>
            <person name="Pelletier E."/>
            <person name="Niang G."/>
            <person name="Scheremetjew M."/>
            <person name="Finn R."/>
            <person name="Kale V."/>
            <person name="Holt S."/>
            <person name="Cochrane G."/>
            <person name="Meng A."/>
            <person name="Brown T."/>
            <person name="Cohen L."/>
        </authorList>
    </citation>
    <scope>NUCLEOTIDE SEQUENCE</scope>
    <source>
        <strain evidence="3">CCMP3303</strain>
    </source>
</reference>
<dbReference type="Pfam" id="PF14497">
    <property type="entry name" value="GST_C_3"/>
    <property type="match status" value="1"/>
</dbReference>
<evidence type="ECO:0000313" key="3">
    <source>
        <dbReference type="EMBL" id="CAD8380402.1"/>
    </source>
</evidence>
<protein>
    <recommendedName>
        <fullName evidence="4">Glutathione S-transferase</fullName>
    </recommendedName>
</protein>
<feature type="domain" description="GST C-terminal" evidence="2">
    <location>
        <begin position="85"/>
        <end position="231"/>
    </location>
</feature>
<dbReference type="Pfam" id="PF02798">
    <property type="entry name" value="GST_N"/>
    <property type="match status" value="1"/>
</dbReference>
<sequence>MTTPKIKLTYFDIEGVAEPIRLAFALADVEFEDDRINFSQWSELKPKTPHGTLPMMTIDDGPAIVQSQAMLRYAASLDKTDSLYPADKMLEVEQAIGLLGDFTRAWQPNLYLAMRPHLFGYPEGYSKTEEGQAKIKEMRENFVANELPKWLGYLSDMIDANGGTFLCGSDKPTIADCMAVATIRSFTKGHVDHVDADCVAKSNPKIAAYVERFCALPEVKGRYTTGLGASQ</sequence>
<dbReference type="Gene3D" id="3.40.30.10">
    <property type="entry name" value="Glutaredoxin"/>
    <property type="match status" value="1"/>
</dbReference>